<dbReference type="Pfam" id="PF01753">
    <property type="entry name" value="zf-MYND"/>
    <property type="match status" value="1"/>
</dbReference>
<proteinExistence type="predicted"/>
<dbReference type="GO" id="GO:0008270">
    <property type="term" value="F:zinc ion binding"/>
    <property type="evidence" value="ECO:0007669"/>
    <property type="project" value="UniProtKB-KW"/>
</dbReference>
<feature type="compositionally biased region" description="Basic and acidic residues" evidence="5">
    <location>
        <begin position="388"/>
        <end position="399"/>
    </location>
</feature>
<evidence type="ECO:0000256" key="2">
    <source>
        <dbReference type="ARBA" id="ARBA00022771"/>
    </source>
</evidence>
<feature type="compositionally biased region" description="Acidic residues" evidence="5">
    <location>
        <begin position="307"/>
        <end position="323"/>
    </location>
</feature>
<evidence type="ECO:0000256" key="5">
    <source>
        <dbReference type="SAM" id="MobiDB-lite"/>
    </source>
</evidence>
<dbReference type="AlphaFoldDB" id="A0AAV7ZE77"/>
<accession>A0AAV7ZE77</accession>
<feature type="domain" description="MYND-type" evidence="6">
    <location>
        <begin position="492"/>
        <end position="537"/>
    </location>
</feature>
<gene>
    <name evidence="7" type="ORF">M0812_17687</name>
</gene>
<keyword evidence="1" id="KW-0479">Metal-binding</keyword>
<dbReference type="Proteomes" id="UP001146793">
    <property type="component" value="Unassembled WGS sequence"/>
</dbReference>
<organism evidence="7 8">
    <name type="scientific">Anaeramoeba flamelloides</name>
    <dbReference type="NCBI Taxonomy" id="1746091"/>
    <lineage>
        <taxon>Eukaryota</taxon>
        <taxon>Metamonada</taxon>
        <taxon>Anaeramoebidae</taxon>
        <taxon>Anaeramoeba</taxon>
    </lineage>
</organism>
<dbReference type="SUPFAM" id="SSF144232">
    <property type="entry name" value="HIT/MYND zinc finger-like"/>
    <property type="match status" value="1"/>
</dbReference>
<keyword evidence="2 4" id="KW-0863">Zinc-finger</keyword>
<sequence length="561" mass="66705">MSNNPKQRGKRSKPAILTTWDSPFIVQKVKYTGTLADLLTLGDPHKVDPKKTRVYSKVKWSVHDIDKLSKFSRDYRLHFEVKKNNPEYYATLHALIILKLIVKRTVEQEYREVYSSHKKDQTNQNNKNHKKKRIKFERNSDGCIKFLEPLIPIIGIFDFENEDFVDEFIQICKYSGDSLLPYLVEYVKKKKGRGLSYAFQAIHNLGCYWAKIPEIRKKVILVLNELIENPKKETPQFNSYVIDSLLECNAVESYSLIKRCYDLKCVDESFVEWDRVKTTLGDDSNSTTQNKKKNEKNSSTYSSSYEENSENSENENENENEEWYGDEKIDKEKEIQSKFLNNQNFKNNEKNLNNQLDKILKKENLEQIEKNDPNQKNGGSENENNIITEKHVSKNQKDHDLGKREINQRLTNEKYLKEKERDLKLKELKTKSLHREFENKIQLFHQQRKLQNENNMMKDSEEYKKIVDKWILQLQEEDGDFDLSVDAELKECSFCKKRENKSNEFLVCKRCMMAERIVPYCSKECQKKHWDHHKKTCGQEFIKYWVHPRKKFSATYFPLKD</sequence>
<keyword evidence="3" id="KW-0862">Zinc</keyword>
<reference evidence="7" key="1">
    <citation type="submission" date="2022-08" db="EMBL/GenBank/DDBJ databases">
        <title>Novel sulphate-reducing endosymbionts in the free-living metamonad Anaeramoeba.</title>
        <authorList>
            <person name="Jerlstrom-Hultqvist J."/>
            <person name="Cepicka I."/>
            <person name="Gallot-Lavallee L."/>
            <person name="Salas-Leiva D."/>
            <person name="Curtis B.A."/>
            <person name="Zahonova K."/>
            <person name="Pipaliya S."/>
            <person name="Dacks J."/>
            <person name="Roger A.J."/>
        </authorList>
    </citation>
    <scope>NUCLEOTIDE SEQUENCE</scope>
    <source>
        <strain evidence="7">Busselton2</strain>
    </source>
</reference>
<dbReference type="InterPro" id="IPR002893">
    <property type="entry name" value="Znf_MYND"/>
</dbReference>
<evidence type="ECO:0000259" key="6">
    <source>
        <dbReference type="PROSITE" id="PS50865"/>
    </source>
</evidence>
<feature type="compositionally biased region" description="Polar residues" evidence="5">
    <location>
        <begin position="374"/>
        <end position="387"/>
    </location>
</feature>
<protein>
    <submittedName>
        <fullName evidence="7">Deformed epidermal autoregulatory factor 1</fullName>
    </submittedName>
</protein>
<feature type="region of interest" description="Disordered" evidence="5">
    <location>
        <begin position="369"/>
        <end position="399"/>
    </location>
</feature>
<feature type="region of interest" description="Disordered" evidence="5">
    <location>
        <begin position="281"/>
        <end position="323"/>
    </location>
</feature>
<evidence type="ECO:0000256" key="4">
    <source>
        <dbReference type="PROSITE-ProRule" id="PRU00134"/>
    </source>
</evidence>
<name>A0AAV7ZE77_9EUKA</name>
<evidence type="ECO:0000256" key="3">
    <source>
        <dbReference type="ARBA" id="ARBA00022833"/>
    </source>
</evidence>
<evidence type="ECO:0000313" key="8">
    <source>
        <dbReference type="Proteomes" id="UP001146793"/>
    </source>
</evidence>
<evidence type="ECO:0000256" key="1">
    <source>
        <dbReference type="ARBA" id="ARBA00022723"/>
    </source>
</evidence>
<dbReference type="PROSITE" id="PS50865">
    <property type="entry name" value="ZF_MYND_2"/>
    <property type="match status" value="1"/>
</dbReference>
<evidence type="ECO:0000313" key="7">
    <source>
        <dbReference type="EMBL" id="KAJ3438498.1"/>
    </source>
</evidence>
<feature type="compositionally biased region" description="Low complexity" evidence="5">
    <location>
        <begin position="297"/>
        <end position="306"/>
    </location>
</feature>
<comment type="caution">
    <text evidence="7">The sequence shown here is derived from an EMBL/GenBank/DDBJ whole genome shotgun (WGS) entry which is preliminary data.</text>
</comment>
<dbReference type="EMBL" id="JANTQA010000033">
    <property type="protein sequence ID" value="KAJ3438498.1"/>
    <property type="molecule type" value="Genomic_DNA"/>
</dbReference>
<dbReference type="Gene3D" id="6.10.140.2220">
    <property type="match status" value="1"/>
</dbReference>